<keyword evidence="3" id="KW-0547">Nucleotide-binding</keyword>
<reference evidence="7 8" key="1">
    <citation type="submission" date="2021-03" db="EMBL/GenBank/DDBJ databases">
        <title>Genomic Encyclopedia of Type Strains, Phase IV (KMG-IV): sequencing the most valuable type-strain genomes for metagenomic binning, comparative biology and taxonomic classification.</title>
        <authorList>
            <person name="Goeker M."/>
        </authorList>
    </citation>
    <scope>NUCLEOTIDE SEQUENCE [LARGE SCALE GENOMIC DNA]</scope>
    <source>
        <strain evidence="7 8">DSM 26048</strain>
    </source>
</reference>
<dbReference type="GO" id="GO:0016301">
    <property type="term" value="F:kinase activity"/>
    <property type="evidence" value="ECO:0007669"/>
    <property type="project" value="UniProtKB-KW"/>
</dbReference>
<dbReference type="PANTHER" id="PTHR43085">
    <property type="entry name" value="HEXOKINASE FAMILY MEMBER"/>
    <property type="match status" value="1"/>
</dbReference>
<evidence type="ECO:0000313" key="7">
    <source>
        <dbReference type="EMBL" id="MBP1996091.1"/>
    </source>
</evidence>
<dbReference type="Proteomes" id="UP001519287">
    <property type="component" value="Unassembled WGS sequence"/>
</dbReference>
<gene>
    <name evidence="7" type="ORF">J2Z66_007735</name>
</gene>
<dbReference type="PANTHER" id="PTHR43085:SF1">
    <property type="entry name" value="PSEUDOURIDINE KINASE-RELATED"/>
    <property type="match status" value="1"/>
</dbReference>
<keyword evidence="2" id="KW-0808">Transferase</keyword>
<dbReference type="Gene3D" id="3.40.1190.20">
    <property type="match status" value="1"/>
</dbReference>
<sequence>MAEIITIGEILVEIMTKSVGQTFEEIGEYTGPYASGAPAIFIDQTAKTGSSSAIVAKVGNDGFGKLNVERLKRDGVDVQFVGIEQERTTGIAFVTYKENGDRDFIFTTKGSAAAELTPMDIKEEMFKDSKYFHIMGCSFFNDEMIEVFRRAISLAKAQNVLISFDPNIRKEIMEDEKLKALILFALESCDIFLPGENELKWITGIEDEEEAVRSVLSQHASCVIVKKGSRGGRVYEREHHFDIEPYQVEEVDPTGAGDCFAGTFISLLNQGKSIEEAVKYANASGAYAVMKNGPMEGTATLEELKQFMKLNEISAGA</sequence>
<organism evidence="7 8">
    <name type="scientific">Paenibacillus eucommiae</name>
    <dbReference type="NCBI Taxonomy" id="1355755"/>
    <lineage>
        <taxon>Bacteria</taxon>
        <taxon>Bacillati</taxon>
        <taxon>Bacillota</taxon>
        <taxon>Bacilli</taxon>
        <taxon>Bacillales</taxon>
        <taxon>Paenibacillaceae</taxon>
        <taxon>Paenibacillus</taxon>
    </lineage>
</organism>
<feature type="domain" description="Carbohydrate kinase PfkB" evidence="6">
    <location>
        <begin position="4"/>
        <end position="297"/>
    </location>
</feature>
<dbReference type="InterPro" id="IPR011611">
    <property type="entry name" value="PfkB_dom"/>
</dbReference>
<dbReference type="Pfam" id="PF00294">
    <property type="entry name" value="PfkB"/>
    <property type="match status" value="1"/>
</dbReference>
<comment type="caution">
    <text evidence="7">The sequence shown here is derived from an EMBL/GenBank/DDBJ whole genome shotgun (WGS) entry which is preliminary data.</text>
</comment>
<dbReference type="InterPro" id="IPR050306">
    <property type="entry name" value="PfkB_Carbo_kinase"/>
</dbReference>
<dbReference type="InterPro" id="IPR029056">
    <property type="entry name" value="Ribokinase-like"/>
</dbReference>
<keyword evidence="5" id="KW-0067">ATP-binding</keyword>
<keyword evidence="4 7" id="KW-0418">Kinase</keyword>
<proteinExistence type="inferred from homology"/>
<evidence type="ECO:0000313" key="8">
    <source>
        <dbReference type="Proteomes" id="UP001519287"/>
    </source>
</evidence>
<evidence type="ECO:0000256" key="4">
    <source>
        <dbReference type="ARBA" id="ARBA00022777"/>
    </source>
</evidence>
<evidence type="ECO:0000256" key="2">
    <source>
        <dbReference type="ARBA" id="ARBA00022679"/>
    </source>
</evidence>
<name>A0ABS4JA13_9BACL</name>
<evidence type="ECO:0000256" key="5">
    <source>
        <dbReference type="ARBA" id="ARBA00022840"/>
    </source>
</evidence>
<evidence type="ECO:0000259" key="6">
    <source>
        <dbReference type="Pfam" id="PF00294"/>
    </source>
</evidence>
<evidence type="ECO:0000256" key="3">
    <source>
        <dbReference type="ARBA" id="ARBA00022741"/>
    </source>
</evidence>
<dbReference type="RefSeq" id="WP_209978180.1">
    <property type="nucleotide sequence ID" value="NZ_JAGGLB010000043.1"/>
</dbReference>
<dbReference type="SUPFAM" id="SSF53613">
    <property type="entry name" value="Ribokinase-like"/>
    <property type="match status" value="1"/>
</dbReference>
<protein>
    <submittedName>
        <fullName evidence="7">Sugar/nucleoside kinase (Ribokinase family)</fullName>
    </submittedName>
</protein>
<keyword evidence="8" id="KW-1185">Reference proteome</keyword>
<accession>A0ABS4JA13</accession>
<dbReference type="CDD" id="cd01166">
    <property type="entry name" value="KdgK"/>
    <property type="match status" value="1"/>
</dbReference>
<comment type="similarity">
    <text evidence="1">Belongs to the carbohydrate kinase PfkB family.</text>
</comment>
<dbReference type="EMBL" id="JAGGLB010000043">
    <property type="protein sequence ID" value="MBP1996091.1"/>
    <property type="molecule type" value="Genomic_DNA"/>
</dbReference>
<evidence type="ECO:0000256" key="1">
    <source>
        <dbReference type="ARBA" id="ARBA00010688"/>
    </source>
</evidence>